<name>A0A2I7JYY8_9RHOB</name>
<keyword evidence="2" id="KW-0808">Transferase</keyword>
<dbReference type="InterPro" id="IPR029044">
    <property type="entry name" value="Nucleotide-diphossugar_trans"/>
</dbReference>
<dbReference type="SUPFAM" id="SSF53448">
    <property type="entry name" value="Nucleotide-diphospho-sugar transferases"/>
    <property type="match status" value="1"/>
</dbReference>
<accession>A0A2I7JYY8</accession>
<sequence>MTGTTDTLRTAALVRTSGMPGRVLSRLSGWLDSKIGLPFDRLRFRVSLRHLSGPRKIDLPREAVTVVALVRDGAYYLDVFLAHYRALGVSHFVFCDTGSTDGTLAQLAQEPDVTVLQSRLPWGRFENIFRGYAARTFSADRWCLFADMDEILEFEGQAQLGLNGLVRYLNRHGYSAMMAQMLEMFPQAPLRSVAQQSYPEVQQSFCHYDISAVRALPYHDPATGLGFFLSRNQIPDAPPPKMQFGGIRGAVFGERCCLSKHPLVFVDADTDPAVHPHVSTGVRVADTMAVLKHYKFANDPMARDQASLEAASIPHGEDALRVAGFAERPDLTLWSQTAQKYDDPETGPEALREAGFLQVSARYLTEILD</sequence>
<proteinExistence type="predicted"/>
<reference evidence="3 4" key="2">
    <citation type="journal article" date="2017" name="Genome Biol. Evol.">
        <title>Trajectories and Drivers of Genome Evolution in Surface-Associated Marine Phaeobacter.</title>
        <authorList>
            <person name="Freese H.M."/>
            <person name="Sikorski J."/>
            <person name="Bunk B."/>
            <person name="Scheuner C."/>
            <person name="Meier-Kolthoff J.P."/>
            <person name="Sproer C."/>
            <person name="Gram L."/>
            <person name="Overmann J."/>
        </authorList>
    </citation>
    <scope>NUCLEOTIDE SEQUENCE [LARGE SCALE GENOMIC DNA]</scope>
    <source>
        <strain evidence="1 4">P66</strain>
        <strain evidence="2 3">P88</strain>
    </source>
</reference>
<dbReference type="Pfam" id="PF13704">
    <property type="entry name" value="Glyco_tranf_2_4"/>
    <property type="match status" value="1"/>
</dbReference>
<organism evidence="2 3">
    <name type="scientific">Phaeobacter inhibens</name>
    <dbReference type="NCBI Taxonomy" id="221822"/>
    <lineage>
        <taxon>Bacteria</taxon>
        <taxon>Pseudomonadati</taxon>
        <taxon>Pseudomonadota</taxon>
        <taxon>Alphaproteobacteria</taxon>
        <taxon>Rhodobacterales</taxon>
        <taxon>Roseobacteraceae</taxon>
        <taxon>Phaeobacter</taxon>
    </lineage>
</organism>
<dbReference type="Proteomes" id="UP000236447">
    <property type="component" value="Chromosome"/>
</dbReference>
<dbReference type="RefSeq" id="WP_102874781.1">
    <property type="nucleotide sequence ID" value="NZ_CP010599.1"/>
</dbReference>
<dbReference type="AlphaFoldDB" id="A0A2I7JYY8"/>
<protein>
    <submittedName>
        <fullName evidence="2">Glycosyl transferase family 2</fullName>
    </submittedName>
</protein>
<gene>
    <name evidence="1" type="ORF">PhaeoP66_02818</name>
    <name evidence="2" type="ORF">PhaeoP88_00541</name>
</gene>
<reference evidence="2 3" key="1">
    <citation type="journal article" date="2017" name="Front. Microbiol.">
        <title>Phaeobacter piscinae sp. nov., a species of the Roseobacter group and potential aquaculture probiont.</title>
        <authorList>
            <person name="Sonnenschein E.C."/>
            <person name="Phippen C.B.W."/>
            <person name="Nielsen K.F."/>
            <person name="Mateiu R.V."/>
            <person name="Melchiorsen J."/>
            <person name="Gram L."/>
            <person name="Overmann J."/>
            <person name="Freese H.M."/>
        </authorList>
    </citation>
    <scope>NUCLEOTIDE SEQUENCE [LARGE SCALE GENOMIC DNA]</scope>
    <source>
        <strain evidence="2 3">P88</strain>
    </source>
</reference>
<dbReference type="EMBL" id="CP010725">
    <property type="protein sequence ID" value="AUQ97938.1"/>
    <property type="molecule type" value="Genomic_DNA"/>
</dbReference>
<reference evidence="1 4" key="3">
    <citation type="journal article" date="2017" name="Int. J. Syst. Evol. Microbiol.">
        <title>Adaptation of Surface-Associated Bacteria to the Open Ocean: A Genomically Distinct Subpopulation of Phaeobacter gallaeciensis Colonizes Pacific Mesozooplankton.</title>
        <authorList>
            <person name="Freese H.M."/>
            <person name="Methner A."/>
            <person name="Overmann J."/>
        </authorList>
    </citation>
    <scope>NUCLEOTIDE SEQUENCE [LARGE SCALE GENOMIC DNA]</scope>
    <source>
        <strain evidence="1 4">P66</strain>
    </source>
</reference>
<evidence type="ECO:0000313" key="2">
    <source>
        <dbReference type="EMBL" id="AUQ97938.1"/>
    </source>
</evidence>
<keyword evidence="4" id="KW-1185">Reference proteome</keyword>
<evidence type="ECO:0000313" key="1">
    <source>
        <dbReference type="EMBL" id="AUQ95575.1"/>
    </source>
</evidence>
<dbReference type="Proteomes" id="UP000236536">
    <property type="component" value="Chromosome"/>
</dbReference>
<evidence type="ECO:0000313" key="4">
    <source>
        <dbReference type="Proteomes" id="UP000236536"/>
    </source>
</evidence>
<evidence type="ECO:0000313" key="3">
    <source>
        <dbReference type="Proteomes" id="UP000236447"/>
    </source>
</evidence>
<dbReference type="GO" id="GO:0016740">
    <property type="term" value="F:transferase activity"/>
    <property type="evidence" value="ECO:0007669"/>
    <property type="project" value="UniProtKB-KW"/>
</dbReference>
<dbReference type="EMBL" id="CP010705">
    <property type="protein sequence ID" value="AUQ95575.1"/>
    <property type="molecule type" value="Genomic_DNA"/>
</dbReference>